<name>A0ACC0BAH7_CATRO</name>
<reference evidence="2" key="1">
    <citation type="journal article" date="2023" name="Nat. Plants">
        <title>Single-cell RNA sequencing provides a high-resolution roadmap for understanding the multicellular compartmentation of specialized metabolism.</title>
        <authorList>
            <person name="Sun S."/>
            <person name="Shen X."/>
            <person name="Li Y."/>
            <person name="Li Y."/>
            <person name="Wang S."/>
            <person name="Li R."/>
            <person name="Zhang H."/>
            <person name="Shen G."/>
            <person name="Guo B."/>
            <person name="Wei J."/>
            <person name="Xu J."/>
            <person name="St-Pierre B."/>
            <person name="Chen S."/>
            <person name="Sun C."/>
        </authorList>
    </citation>
    <scope>NUCLEOTIDE SEQUENCE [LARGE SCALE GENOMIC DNA]</scope>
</reference>
<keyword evidence="2" id="KW-1185">Reference proteome</keyword>
<dbReference type="EMBL" id="CM044704">
    <property type="protein sequence ID" value="KAI5669633.1"/>
    <property type="molecule type" value="Genomic_DNA"/>
</dbReference>
<organism evidence="1 2">
    <name type="scientific">Catharanthus roseus</name>
    <name type="common">Madagascar periwinkle</name>
    <name type="synonym">Vinca rosea</name>
    <dbReference type="NCBI Taxonomy" id="4058"/>
    <lineage>
        <taxon>Eukaryota</taxon>
        <taxon>Viridiplantae</taxon>
        <taxon>Streptophyta</taxon>
        <taxon>Embryophyta</taxon>
        <taxon>Tracheophyta</taxon>
        <taxon>Spermatophyta</taxon>
        <taxon>Magnoliopsida</taxon>
        <taxon>eudicotyledons</taxon>
        <taxon>Gunneridae</taxon>
        <taxon>Pentapetalae</taxon>
        <taxon>asterids</taxon>
        <taxon>lamiids</taxon>
        <taxon>Gentianales</taxon>
        <taxon>Apocynaceae</taxon>
        <taxon>Rauvolfioideae</taxon>
        <taxon>Vinceae</taxon>
        <taxon>Catharanthinae</taxon>
        <taxon>Catharanthus</taxon>
    </lineage>
</organism>
<proteinExistence type="predicted"/>
<accession>A0ACC0BAH7</accession>
<evidence type="ECO:0000313" key="1">
    <source>
        <dbReference type="EMBL" id="KAI5669633.1"/>
    </source>
</evidence>
<dbReference type="Proteomes" id="UP001060085">
    <property type="component" value="Linkage Group LG04"/>
</dbReference>
<protein>
    <submittedName>
        <fullName evidence="1">Uncharacterized protein</fullName>
    </submittedName>
</protein>
<gene>
    <name evidence="1" type="ORF">M9H77_19486</name>
</gene>
<evidence type="ECO:0000313" key="2">
    <source>
        <dbReference type="Proteomes" id="UP001060085"/>
    </source>
</evidence>
<sequence length="196" mass="22893">MTWERKIKKTEKNRQKPKKLQYKYYLNPDSDYPGPVETLQQGTPMPELSVSYNRRQSQNGSTTVKFTHFESDTFWVKEFYINITQKNNKDIKTTFKGANITLDRTILSQLSSIPNEGPAITFGSTSRIILGDEAWKHSEDHRYKPYGEDHFCLSYQSSMRYHPLLVLTGNNVRREDFGHKRTKTHPTPEKVVAEED</sequence>
<comment type="caution">
    <text evidence="1">The sequence shown here is derived from an EMBL/GenBank/DDBJ whole genome shotgun (WGS) entry which is preliminary data.</text>
</comment>